<dbReference type="RefSeq" id="WP_322877534.1">
    <property type="nucleotide sequence ID" value="NZ_JAVMIP010000003.1"/>
</dbReference>
<dbReference type="EMBL" id="JAVMIP010000003">
    <property type="protein sequence ID" value="MDS3860253.1"/>
    <property type="molecule type" value="Genomic_DNA"/>
</dbReference>
<dbReference type="InterPro" id="IPR011727">
    <property type="entry name" value="CHP02117"/>
</dbReference>
<gene>
    <name evidence="1" type="ORF">RIF25_05480</name>
</gene>
<keyword evidence="2" id="KW-1185">Reference proteome</keyword>
<dbReference type="Pfam" id="PF09601">
    <property type="entry name" value="DUF2459"/>
    <property type="match status" value="1"/>
</dbReference>
<comment type="caution">
    <text evidence="1">The sequence shown here is derived from an EMBL/GenBank/DDBJ whole genome shotgun (WGS) entry which is preliminary data.</text>
</comment>
<protein>
    <submittedName>
        <fullName evidence="1">DUF2459 domain-containing protein</fullName>
    </submittedName>
</protein>
<evidence type="ECO:0000313" key="1">
    <source>
        <dbReference type="EMBL" id="MDS3860253.1"/>
    </source>
</evidence>
<dbReference type="Proteomes" id="UP001268256">
    <property type="component" value="Unassembled WGS sequence"/>
</dbReference>
<dbReference type="AlphaFoldDB" id="A0AAE4FQA9"/>
<name>A0AAE4FQA9_9CYAN</name>
<reference evidence="2" key="1">
    <citation type="submission" date="2023-07" db="EMBL/GenBank/DDBJ databases">
        <authorList>
            <person name="Luz R."/>
            <person name="Cordeiro R."/>
            <person name="Fonseca A."/>
            <person name="Goncalves V."/>
        </authorList>
    </citation>
    <scope>NUCLEOTIDE SEQUENCE [LARGE SCALE GENOMIC DNA]</scope>
    <source>
        <strain evidence="2">BACA0444</strain>
    </source>
</reference>
<sequence>MAATPPRRRTMEPLQLSLRIMGFEDWPGKIGLGLLSLGLGLVSPCTVLLEPFKPSPLGSAMPPSITIYVYGDYVHTNVLVPVITATGNWHDYLELGQLGENPRTDLEYLGFGWGERELYRNLTRIEDIPADQAWRALFDGRSPATLHVQGFPQLPQAPIATFLIPLQINQGDYQALTRFLLDSFERDAQGRPIHLNPSRQAQSSFYAATGHYSAWNTCNSWTAKALAEANIQPPLWDTLALPLFYHLQWYKTCQPE</sequence>
<evidence type="ECO:0000313" key="2">
    <source>
        <dbReference type="Proteomes" id="UP001268256"/>
    </source>
</evidence>
<proteinExistence type="predicted"/>
<organism evidence="1 2">
    <name type="scientific">Pseudocalidococcus azoricus BACA0444</name>
    <dbReference type="NCBI Taxonomy" id="2918990"/>
    <lineage>
        <taxon>Bacteria</taxon>
        <taxon>Bacillati</taxon>
        <taxon>Cyanobacteriota</taxon>
        <taxon>Cyanophyceae</taxon>
        <taxon>Acaryochloridales</taxon>
        <taxon>Thermosynechococcaceae</taxon>
        <taxon>Pseudocalidococcus</taxon>
        <taxon>Pseudocalidococcus azoricus</taxon>
    </lineage>
</organism>
<accession>A0AAE4FQA9</accession>